<keyword evidence="1" id="KW-0808">Transferase</keyword>
<comment type="caution">
    <text evidence="5">The sequence shown here is derived from an EMBL/GenBank/DDBJ whole genome shotgun (WGS) entry which is preliminary data.</text>
</comment>
<dbReference type="NCBIfam" id="NF006829">
    <property type="entry name" value="PRK09352.1"/>
    <property type="match status" value="1"/>
</dbReference>
<keyword evidence="2" id="KW-0012">Acyltransferase</keyword>
<dbReference type="PANTHER" id="PTHR34069">
    <property type="entry name" value="3-OXOACYL-[ACYL-CARRIER-PROTEIN] SYNTHASE 3"/>
    <property type="match status" value="1"/>
</dbReference>
<dbReference type="CDD" id="cd00830">
    <property type="entry name" value="KAS_III"/>
    <property type="match status" value="1"/>
</dbReference>
<dbReference type="GO" id="GO:0004315">
    <property type="term" value="F:3-oxoacyl-[acyl-carrier-protein] synthase activity"/>
    <property type="evidence" value="ECO:0007669"/>
    <property type="project" value="InterPro"/>
</dbReference>
<dbReference type="InterPro" id="IPR013751">
    <property type="entry name" value="ACP_syn_III_N"/>
</dbReference>
<dbReference type="Pfam" id="PF08541">
    <property type="entry name" value="ACP_syn_III_C"/>
    <property type="match status" value="1"/>
</dbReference>
<dbReference type="EMBL" id="JACOGG010000011">
    <property type="protein sequence ID" value="MBC3936051.1"/>
    <property type="molecule type" value="Genomic_DNA"/>
</dbReference>
<feature type="domain" description="Beta-ketoacyl-[acyl-carrier-protein] synthase III N-terminal" evidence="4">
    <location>
        <begin position="122"/>
        <end position="199"/>
    </location>
</feature>
<keyword evidence="6" id="KW-1185">Reference proteome</keyword>
<evidence type="ECO:0000256" key="2">
    <source>
        <dbReference type="ARBA" id="ARBA00023315"/>
    </source>
</evidence>
<dbReference type="SUPFAM" id="SSF53901">
    <property type="entry name" value="Thiolase-like"/>
    <property type="match status" value="1"/>
</dbReference>
<evidence type="ECO:0000259" key="4">
    <source>
        <dbReference type="Pfam" id="PF08545"/>
    </source>
</evidence>
<evidence type="ECO:0000313" key="5">
    <source>
        <dbReference type="EMBL" id="MBC3936051.1"/>
    </source>
</evidence>
<protein>
    <submittedName>
        <fullName evidence="5">Ketoacyl-ACP synthase III</fullName>
    </submittedName>
</protein>
<gene>
    <name evidence="5" type="ORF">H8K47_11815</name>
</gene>
<evidence type="ECO:0000256" key="1">
    <source>
        <dbReference type="ARBA" id="ARBA00022679"/>
    </source>
</evidence>
<dbReference type="InterPro" id="IPR016039">
    <property type="entry name" value="Thiolase-like"/>
</dbReference>
<name>A0A923L013_9BURK</name>
<dbReference type="PANTHER" id="PTHR34069:SF2">
    <property type="entry name" value="BETA-KETOACYL-[ACYL-CARRIER-PROTEIN] SYNTHASE III"/>
    <property type="match status" value="1"/>
</dbReference>
<proteinExistence type="predicted"/>
<evidence type="ECO:0000313" key="6">
    <source>
        <dbReference type="Proteomes" id="UP000612361"/>
    </source>
</evidence>
<dbReference type="GO" id="GO:0044550">
    <property type="term" value="P:secondary metabolite biosynthetic process"/>
    <property type="evidence" value="ECO:0007669"/>
    <property type="project" value="TreeGrafter"/>
</dbReference>
<reference evidence="5" key="1">
    <citation type="submission" date="2020-08" db="EMBL/GenBank/DDBJ databases">
        <title>Novel species isolated from subtropical streams in China.</title>
        <authorList>
            <person name="Lu H."/>
        </authorList>
    </citation>
    <scope>NUCLEOTIDE SEQUENCE</scope>
    <source>
        <strain evidence="5">CY7W</strain>
    </source>
</reference>
<dbReference type="GO" id="GO:0006633">
    <property type="term" value="P:fatty acid biosynthetic process"/>
    <property type="evidence" value="ECO:0007669"/>
    <property type="project" value="InterPro"/>
</dbReference>
<evidence type="ECO:0000259" key="3">
    <source>
        <dbReference type="Pfam" id="PF08541"/>
    </source>
</evidence>
<dbReference type="Gene3D" id="3.40.47.10">
    <property type="match status" value="1"/>
</dbReference>
<organism evidence="5 6">
    <name type="scientific">Undibacterium rugosum</name>
    <dbReference type="NCBI Taxonomy" id="2762291"/>
    <lineage>
        <taxon>Bacteria</taxon>
        <taxon>Pseudomonadati</taxon>
        <taxon>Pseudomonadota</taxon>
        <taxon>Betaproteobacteria</taxon>
        <taxon>Burkholderiales</taxon>
        <taxon>Oxalobacteraceae</taxon>
        <taxon>Undibacterium</taxon>
    </lineage>
</organism>
<dbReference type="InterPro" id="IPR013747">
    <property type="entry name" value="ACP_syn_III_C"/>
</dbReference>
<feature type="domain" description="Beta-ketoacyl-[acyl-carrier-protein] synthase III C-terminal" evidence="3">
    <location>
        <begin position="256"/>
        <end position="336"/>
    </location>
</feature>
<dbReference type="AlphaFoldDB" id="A0A923L013"/>
<dbReference type="RefSeq" id="WP_186881612.1">
    <property type="nucleotide sequence ID" value="NZ_JACOGG010000011.1"/>
</dbReference>
<dbReference type="Proteomes" id="UP000612361">
    <property type="component" value="Unassembled WGS sequence"/>
</dbReference>
<dbReference type="Pfam" id="PF08545">
    <property type="entry name" value="ACP_syn_III"/>
    <property type="match status" value="1"/>
</dbReference>
<accession>A0A923L013</accession>
<sequence>MSATDAQTGLQIRVDHVAIRGVVSAVPQQTCTNQDFADRFDTQVIDEITKMTGVERRHIAGPNQTTADLAEAAASRLLSQLAWSAESVDAVIFVSQTPDFRLPATACTLQHRLGLSKNCAALDVNLGCSGYVYGLWLASRLIDGLAVKRVLLLAGDTSSKLVNTEDRATALLFGDAGTATALEYNEQAQPAYYVIGTDGGGARHLMVPRSPVRAEQQEDARLSQLNPDYLYMDGAQVFNFTISSVPALVRQLLSFSGQTLESTEHFLFHQANAFMLRHIAKKLKIPADQFSLNLQRFGNTSSASIPLLLTDISRQTALRERVVMAGFGVGYSWAAVSCDLSLLQVTDLIEVES</sequence>